<evidence type="ECO:0000256" key="1">
    <source>
        <dbReference type="SAM" id="Phobius"/>
    </source>
</evidence>
<keyword evidence="1" id="KW-0472">Membrane</keyword>
<evidence type="ECO:0008006" key="4">
    <source>
        <dbReference type="Google" id="ProtNLM"/>
    </source>
</evidence>
<feature type="transmembrane region" description="Helical" evidence="1">
    <location>
        <begin position="94"/>
        <end position="114"/>
    </location>
</feature>
<accession>A0ABN8RF61</accession>
<gene>
    <name evidence="2" type="ORF">PEVE_00011056</name>
</gene>
<dbReference type="Gene3D" id="3.40.1090.10">
    <property type="entry name" value="Cytosolic phospholipase A2 catalytic domain"/>
    <property type="match status" value="1"/>
</dbReference>
<name>A0ABN8RF61_9CNID</name>
<keyword evidence="1" id="KW-0812">Transmembrane</keyword>
<proteinExistence type="predicted"/>
<comment type="caution">
    <text evidence="2">The sequence shown here is derived from an EMBL/GenBank/DDBJ whole genome shotgun (WGS) entry which is preliminary data.</text>
</comment>
<organism evidence="2 3">
    <name type="scientific">Porites evermanni</name>
    <dbReference type="NCBI Taxonomy" id="104178"/>
    <lineage>
        <taxon>Eukaryota</taxon>
        <taxon>Metazoa</taxon>
        <taxon>Cnidaria</taxon>
        <taxon>Anthozoa</taxon>
        <taxon>Hexacorallia</taxon>
        <taxon>Scleractinia</taxon>
        <taxon>Fungiina</taxon>
        <taxon>Poritidae</taxon>
        <taxon>Porites</taxon>
    </lineage>
</organism>
<dbReference type="InterPro" id="IPR016035">
    <property type="entry name" value="Acyl_Trfase/lysoPLipase"/>
</dbReference>
<sequence length="432" mass="49520">MPQDSTGLAFSGGGIRSAAFCSGVLRSLLKSRVEVDYLSCVSGGGYTGTAYLDWKYREQNKDETREGVGERDWHEEFFNHMKDRSGYICDWTGFWKGVFDTFFFVSLITIVLLVHPVIQWGTYAFPVAVMIDLFGIGNLMRKAADCDAAFERQREMNESAVPGKDVIDRCLNRSPKLWTQVMVGILAVIVWVTIPFLRRKTSYVLIVYVYSFVIYWKVFRVDLPVFFIKHEDRHFHWLLFASGVALVISPFTTTVKEKLVFVYNRWRLQKAFYHENSTRLYGCLGICPQRLCCLCNSKNETRPLTLADLKDMKPEYISNIVVNRWKNNEKDKTNYTLLTMSPSGIQRFDQCGKGQFKGKLEPEDIMLSEAMATSAAALSKHMGKYEESIEGLTRLHTILGLEMGSTKISDSKHRKQSCAFKKVILVLNMFSR</sequence>
<dbReference type="EMBL" id="CALNXI010001798">
    <property type="protein sequence ID" value="CAH3177254.1"/>
    <property type="molecule type" value="Genomic_DNA"/>
</dbReference>
<keyword evidence="3" id="KW-1185">Reference proteome</keyword>
<evidence type="ECO:0000313" key="3">
    <source>
        <dbReference type="Proteomes" id="UP001159427"/>
    </source>
</evidence>
<feature type="transmembrane region" description="Helical" evidence="1">
    <location>
        <begin position="235"/>
        <end position="252"/>
    </location>
</feature>
<reference evidence="2 3" key="1">
    <citation type="submission" date="2022-05" db="EMBL/GenBank/DDBJ databases">
        <authorList>
            <consortium name="Genoscope - CEA"/>
            <person name="William W."/>
        </authorList>
    </citation>
    <scope>NUCLEOTIDE SEQUENCE [LARGE SCALE GENOMIC DNA]</scope>
</reference>
<feature type="transmembrane region" description="Helical" evidence="1">
    <location>
        <begin position="120"/>
        <end position="140"/>
    </location>
</feature>
<feature type="transmembrane region" description="Helical" evidence="1">
    <location>
        <begin position="203"/>
        <end position="223"/>
    </location>
</feature>
<protein>
    <recommendedName>
        <fullName evidence="4">PNPLA domain-containing protein</fullName>
    </recommendedName>
</protein>
<feature type="transmembrane region" description="Helical" evidence="1">
    <location>
        <begin position="177"/>
        <end position="197"/>
    </location>
</feature>
<dbReference type="Proteomes" id="UP001159427">
    <property type="component" value="Unassembled WGS sequence"/>
</dbReference>
<dbReference type="SUPFAM" id="SSF52151">
    <property type="entry name" value="FabD/lysophospholipase-like"/>
    <property type="match status" value="1"/>
</dbReference>
<keyword evidence="1" id="KW-1133">Transmembrane helix</keyword>
<evidence type="ECO:0000313" key="2">
    <source>
        <dbReference type="EMBL" id="CAH3177254.1"/>
    </source>
</evidence>